<protein>
    <submittedName>
        <fullName evidence="4">ABC transporter ATP-binding protein NatA</fullName>
    </submittedName>
</protein>
<dbReference type="InterPro" id="IPR017871">
    <property type="entry name" value="ABC_transporter-like_CS"/>
</dbReference>
<dbReference type="Proteomes" id="UP000188993">
    <property type="component" value="Plasmid unnamed"/>
</dbReference>
<dbReference type="InterPro" id="IPR003439">
    <property type="entry name" value="ABC_transporter-like_ATP-bd"/>
</dbReference>
<geneLocation type="plasmid" evidence="5"/>
<evidence type="ECO:0000313" key="5">
    <source>
        <dbReference type="Proteomes" id="UP000188993"/>
    </source>
</evidence>
<organism evidence="4 5">
    <name type="scientific">Jeotgalibaca dankookensis</name>
    <dbReference type="NCBI Taxonomy" id="708126"/>
    <lineage>
        <taxon>Bacteria</taxon>
        <taxon>Bacillati</taxon>
        <taxon>Bacillota</taxon>
        <taxon>Bacilli</taxon>
        <taxon>Lactobacillales</taxon>
        <taxon>Carnobacteriaceae</taxon>
        <taxon>Jeotgalibaca</taxon>
    </lineage>
</organism>
<name>A0A1S6ISB7_9LACT</name>
<dbReference type="GO" id="GO:0016887">
    <property type="term" value="F:ATP hydrolysis activity"/>
    <property type="evidence" value="ECO:0007669"/>
    <property type="project" value="InterPro"/>
</dbReference>
<gene>
    <name evidence="4" type="primary">natA</name>
    <name evidence="4" type="ORF">BW727_200017</name>
</gene>
<keyword evidence="2 4" id="KW-0067">ATP-binding</keyword>
<feature type="domain" description="ABC transporter" evidence="3">
    <location>
        <begin position="10"/>
        <end position="231"/>
    </location>
</feature>
<keyword evidence="4" id="KW-0614">Plasmid</keyword>
<dbReference type="SUPFAM" id="SSF52540">
    <property type="entry name" value="P-loop containing nucleoside triphosphate hydrolases"/>
    <property type="match status" value="1"/>
</dbReference>
<dbReference type="PROSITE" id="PS50893">
    <property type="entry name" value="ABC_TRANSPORTER_2"/>
    <property type="match status" value="1"/>
</dbReference>
<evidence type="ECO:0000256" key="1">
    <source>
        <dbReference type="ARBA" id="ARBA00022741"/>
    </source>
</evidence>
<dbReference type="PROSITE" id="PS00211">
    <property type="entry name" value="ABC_TRANSPORTER_1"/>
    <property type="match status" value="1"/>
</dbReference>
<dbReference type="PANTHER" id="PTHR43158:SF7">
    <property type="entry name" value="ABC TRANSPORTER, ATP-BINDING PROTEIN"/>
    <property type="match status" value="1"/>
</dbReference>
<accession>A0A1S6ISB7</accession>
<dbReference type="GO" id="GO:0005524">
    <property type="term" value="F:ATP binding"/>
    <property type="evidence" value="ECO:0007669"/>
    <property type="project" value="UniProtKB-KW"/>
</dbReference>
<keyword evidence="5" id="KW-1185">Reference proteome</keyword>
<evidence type="ECO:0000256" key="2">
    <source>
        <dbReference type="ARBA" id="ARBA00022840"/>
    </source>
</evidence>
<dbReference type="Pfam" id="PF00005">
    <property type="entry name" value="ABC_tran"/>
    <property type="match status" value="1"/>
</dbReference>
<evidence type="ECO:0000259" key="3">
    <source>
        <dbReference type="PROSITE" id="PS50893"/>
    </source>
</evidence>
<dbReference type="PANTHER" id="PTHR43158">
    <property type="entry name" value="SKFA PEPTIDE EXPORT ATP-BINDING PROTEIN SKFE"/>
    <property type="match status" value="1"/>
</dbReference>
<dbReference type="InterPro" id="IPR003593">
    <property type="entry name" value="AAA+_ATPase"/>
</dbReference>
<dbReference type="SMART" id="SM00382">
    <property type="entry name" value="AAA"/>
    <property type="match status" value="1"/>
</dbReference>
<dbReference type="CDD" id="cd03230">
    <property type="entry name" value="ABC_DR_subfamily_A"/>
    <property type="match status" value="1"/>
</dbReference>
<evidence type="ECO:0000313" key="4">
    <source>
        <dbReference type="EMBL" id="AQS54420.1"/>
    </source>
</evidence>
<dbReference type="Gene3D" id="3.40.50.300">
    <property type="entry name" value="P-loop containing nucleotide triphosphate hydrolases"/>
    <property type="match status" value="1"/>
</dbReference>
<dbReference type="InterPro" id="IPR027417">
    <property type="entry name" value="P-loop_NTPase"/>
</dbReference>
<proteinExistence type="predicted"/>
<sequence length="231" mass="26523">MRLKEGTPMFKIEGLSFQFDHEEIIQDLNFTMKSGTLACVIAPNGTGKTTLFRLIANRLKKNVGQIVIDGYDSHERVVFNSRLFFMEDAQRLTESFSALENLEVIKELWESTVDINEVVQLLQMESFQHKKVKKMSLGMRQKVLIAAAIVSDAQLLIFDEPLNALDLKNITLINALFLSLKKQGKMILLSSHNIYDLLEVTDNLYFLYQGKMRAVPNQLETIKAHYFELFN</sequence>
<reference evidence="4 5" key="1">
    <citation type="journal article" date="2014" name="Int. J. Syst. Evol. Microbiol.">
        <title>Jeotgalibaca dankookensis gen. nov., sp. nov., a member of the family Carnobacteriaceae, isolated from seujeot (Korean traditional food).</title>
        <authorList>
            <person name="Lee D.G."/>
            <person name="Trujillo M.E."/>
            <person name="Kang H."/>
            <person name="Ahn T.Y."/>
        </authorList>
    </citation>
    <scope>NUCLEOTIDE SEQUENCE [LARGE SCALE GENOMIC DNA]</scope>
    <source>
        <strain evidence="4 5">EX-07</strain>
        <plasmid evidence="5">Plasmid</plasmid>
    </source>
</reference>
<dbReference type="KEGG" id="jda:BW727_200017"/>
<keyword evidence="1" id="KW-0547">Nucleotide-binding</keyword>
<dbReference type="EMBL" id="CP019729">
    <property type="protein sequence ID" value="AQS54420.1"/>
    <property type="molecule type" value="Genomic_DNA"/>
</dbReference>
<dbReference type="AlphaFoldDB" id="A0A1S6ISB7"/>